<sequence>MRLFLYLRNSKQDHLQDVDSNKNRLRNIKTKTLKFIKTTTNMQ</sequence>
<proteinExistence type="predicted"/>
<accession>A0A1H2YCW1</accession>
<name>A0A1H2YCW1_9FLAO</name>
<keyword evidence="2" id="KW-1185">Reference proteome</keyword>
<protein>
    <submittedName>
        <fullName evidence="1">Uncharacterized protein</fullName>
    </submittedName>
</protein>
<evidence type="ECO:0000313" key="2">
    <source>
        <dbReference type="Proteomes" id="UP000198569"/>
    </source>
</evidence>
<organism evidence="1 2">
    <name type="scientific">Flavobacterium degerlachei</name>
    <dbReference type="NCBI Taxonomy" id="229203"/>
    <lineage>
        <taxon>Bacteria</taxon>
        <taxon>Pseudomonadati</taxon>
        <taxon>Bacteroidota</taxon>
        <taxon>Flavobacteriia</taxon>
        <taxon>Flavobacteriales</taxon>
        <taxon>Flavobacteriaceae</taxon>
        <taxon>Flavobacterium</taxon>
    </lineage>
</organism>
<dbReference type="Proteomes" id="UP000198569">
    <property type="component" value="Unassembled WGS sequence"/>
</dbReference>
<reference evidence="2" key="1">
    <citation type="submission" date="2016-10" db="EMBL/GenBank/DDBJ databases">
        <authorList>
            <person name="Varghese N."/>
            <person name="Submissions S."/>
        </authorList>
    </citation>
    <scope>NUCLEOTIDE SEQUENCE [LARGE SCALE GENOMIC DNA]</scope>
    <source>
        <strain evidence="2">DSM 15718</strain>
    </source>
</reference>
<gene>
    <name evidence="1" type="ORF">SAMN05444338_106166</name>
</gene>
<dbReference type="EMBL" id="FNMV01000006">
    <property type="protein sequence ID" value="SDX03042.1"/>
    <property type="molecule type" value="Genomic_DNA"/>
</dbReference>
<evidence type="ECO:0000313" key="1">
    <source>
        <dbReference type="EMBL" id="SDX03042.1"/>
    </source>
</evidence>
<dbReference type="AlphaFoldDB" id="A0A1H2YCW1"/>
<dbReference type="STRING" id="229203.SAMN05444338_106166"/>